<reference evidence="1" key="1">
    <citation type="submission" date="2022-08" db="EMBL/GenBank/DDBJ databases">
        <authorList>
            <person name="Kallberg Y."/>
            <person name="Tangrot J."/>
            <person name="Rosling A."/>
        </authorList>
    </citation>
    <scope>NUCLEOTIDE SEQUENCE</scope>
    <source>
        <strain evidence="1">Wild A</strain>
    </source>
</reference>
<proteinExistence type="predicted"/>
<keyword evidence="2" id="KW-1185">Reference proteome</keyword>
<organism evidence="1 2">
    <name type="scientific">Funneliformis geosporum</name>
    <dbReference type="NCBI Taxonomy" id="1117311"/>
    <lineage>
        <taxon>Eukaryota</taxon>
        <taxon>Fungi</taxon>
        <taxon>Fungi incertae sedis</taxon>
        <taxon>Mucoromycota</taxon>
        <taxon>Glomeromycotina</taxon>
        <taxon>Glomeromycetes</taxon>
        <taxon>Glomerales</taxon>
        <taxon>Glomeraceae</taxon>
        <taxon>Funneliformis</taxon>
    </lineage>
</organism>
<sequence length="193" mass="22290">MKTAKLNKHNHVEDINNRDSILTNVTEDLEGELEESLRVPEENKIHEQHNEFLNHSDITFEAIHRDSALTYATEKSENELTAELVKKEDSKEQNINNILQTFSEQTGVSCLDDIKRQSTITLYFYSISFQLNLTLIIYQERMQLRIPKKIQQGLQHGKEVTSTKNVLVVPKIISEGLKLWKSSRKLASKLSLK</sequence>
<accession>A0A9W4WWZ3</accession>
<evidence type="ECO:0000313" key="1">
    <source>
        <dbReference type="EMBL" id="CAI2191900.1"/>
    </source>
</evidence>
<comment type="caution">
    <text evidence="1">The sequence shown here is derived from an EMBL/GenBank/DDBJ whole genome shotgun (WGS) entry which is preliminary data.</text>
</comment>
<dbReference type="Proteomes" id="UP001153678">
    <property type="component" value="Unassembled WGS sequence"/>
</dbReference>
<dbReference type="AlphaFoldDB" id="A0A9W4WWZ3"/>
<name>A0A9W4WWZ3_9GLOM</name>
<evidence type="ECO:0000313" key="2">
    <source>
        <dbReference type="Proteomes" id="UP001153678"/>
    </source>
</evidence>
<protein>
    <submittedName>
        <fullName evidence="1">16843_t:CDS:1</fullName>
    </submittedName>
</protein>
<gene>
    <name evidence="1" type="ORF">FWILDA_LOCUS15304</name>
</gene>
<dbReference type="EMBL" id="CAMKVN010007817">
    <property type="protein sequence ID" value="CAI2191900.1"/>
    <property type="molecule type" value="Genomic_DNA"/>
</dbReference>
<feature type="non-terminal residue" evidence="1">
    <location>
        <position position="1"/>
    </location>
</feature>